<dbReference type="EMBL" id="JABSTR010000006">
    <property type="protein sequence ID" value="KAH9373372.1"/>
    <property type="molecule type" value="Genomic_DNA"/>
</dbReference>
<dbReference type="VEuPathDB" id="VectorBase:HLOH_048297"/>
<dbReference type="AlphaFoldDB" id="A0A9J6GG94"/>
<evidence type="ECO:0000313" key="1">
    <source>
        <dbReference type="EMBL" id="KAH9373372.1"/>
    </source>
</evidence>
<evidence type="ECO:0000313" key="2">
    <source>
        <dbReference type="Proteomes" id="UP000821853"/>
    </source>
</evidence>
<gene>
    <name evidence="1" type="ORF">HPB48_018425</name>
</gene>
<protein>
    <submittedName>
        <fullName evidence="1">Uncharacterized protein</fullName>
    </submittedName>
</protein>
<organism evidence="1 2">
    <name type="scientific">Haemaphysalis longicornis</name>
    <name type="common">Bush tick</name>
    <dbReference type="NCBI Taxonomy" id="44386"/>
    <lineage>
        <taxon>Eukaryota</taxon>
        <taxon>Metazoa</taxon>
        <taxon>Ecdysozoa</taxon>
        <taxon>Arthropoda</taxon>
        <taxon>Chelicerata</taxon>
        <taxon>Arachnida</taxon>
        <taxon>Acari</taxon>
        <taxon>Parasitiformes</taxon>
        <taxon>Ixodida</taxon>
        <taxon>Ixodoidea</taxon>
        <taxon>Ixodidae</taxon>
        <taxon>Haemaphysalinae</taxon>
        <taxon>Haemaphysalis</taxon>
    </lineage>
</organism>
<proteinExistence type="predicted"/>
<reference evidence="1 2" key="1">
    <citation type="journal article" date="2020" name="Cell">
        <title>Large-Scale Comparative Analyses of Tick Genomes Elucidate Their Genetic Diversity and Vector Capacities.</title>
        <authorList>
            <consortium name="Tick Genome and Microbiome Consortium (TIGMIC)"/>
            <person name="Jia N."/>
            <person name="Wang J."/>
            <person name="Shi W."/>
            <person name="Du L."/>
            <person name="Sun Y."/>
            <person name="Zhan W."/>
            <person name="Jiang J.F."/>
            <person name="Wang Q."/>
            <person name="Zhang B."/>
            <person name="Ji P."/>
            <person name="Bell-Sakyi L."/>
            <person name="Cui X.M."/>
            <person name="Yuan T.T."/>
            <person name="Jiang B.G."/>
            <person name="Yang W.F."/>
            <person name="Lam T.T."/>
            <person name="Chang Q.C."/>
            <person name="Ding S.J."/>
            <person name="Wang X.J."/>
            <person name="Zhu J.G."/>
            <person name="Ruan X.D."/>
            <person name="Zhao L."/>
            <person name="Wei J.T."/>
            <person name="Ye R.Z."/>
            <person name="Que T.C."/>
            <person name="Du C.H."/>
            <person name="Zhou Y.H."/>
            <person name="Cheng J.X."/>
            <person name="Dai P.F."/>
            <person name="Guo W.B."/>
            <person name="Han X.H."/>
            <person name="Huang E.J."/>
            <person name="Li L.F."/>
            <person name="Wei W."/>
            <person name="Gao Y.C."/>
            <person name="Liu J.Z."/>
            <person name="Shao H.Z."/>
            <person name="Wang X."/>
            <person name="Wang C.C."/>
            <person name="Yang T.C."/>
            <person name="Huo Q.B."/>
            <person name="Li W."/>
            <person name="Chen H.Y."/>
            <person name="Chen S.E."/>
            <person name="Zhou L.G."/>
            <person name="Ni X.B."/>
            <person name="Tian J.H."/>
            <person name="Sheng Y."/>
            <person name="Liu T."/>
            <person name="Pan Y.S."/>
            <person name="Xia L.Y."/>
            <person name="Li J."/>
            <person name="Zhao F."/>
            <person name="Cao W.C."/>
        </authorList>
    </citation>
    <scope>NUCLEOTIDE SEQUENCE [LARGE SCALE GENOMIC DNA]</scope>
    <source>
        <strain evidence="1">HaeL-2018</strain>
    </source>
</reference>
<comment type="caution">
    <text evidence="1">The sequence shown here is derived from an EMBL/GenBank/DDBJ whole genome shotgun (WGS) entry which is preliminary data.</text>
</comment>
<accession>A0A9J6GG94</accession>
<keyword evidence="2" id="KW-1185">Reference proteome</keyword>
<name>A0A9J6GG94_HAELO</name>
<sequence>MSTEAQPASVESGVKSNAHRKFYDLPEAYAVRSFNQAVKTKKVVGDGQFMDYINSNIIGKDATFLGPYGRRKGKWSSPRKLVWV</sequence>
<dbReference type="Proteomes" id="UP000821853">
    <property type="component" value="Chromosome 4"/>
</dbReference>
<dbReference type="OrthoDB" id="7700037at2759"/>